<protein>
    <submittedName>
        <fullName evidence="7">Phosphoserine aminotransferase</fullName>
        <ecNumber evidence="7">2.6.1.52</ecNumber>
    </submittedName>
</protein>
<feature type="non-terminal residue" evidence="7">
    <location>
        <position position="1"/>
    </location>
</feature>
<reference evidence="7" key="1">
    <citation type="submission" date="2018-06" db="EMBL/GenBank/DDBJ databases">
        <authorList>
            <person name="Zhirakovskaya E."/>
        </authorList>
    </citation>
    <scope>NUCLEOTIDE SEQUENCE</scope>
</reference>
<evidence type="ECO:0000256" key="4">
    <source>
        <dbReference type="ARBA" id="ARBA00022679"/>
    </source>
</evidence>
<keyword evidence="5" id="KW-0663">Pyridoxal phosphate</keyword>
<dbReference type="Gene3D" id="3.90.1150.10">
    <property type="entry name" value="Aspartate Aminotransferase, domain 1"/>
    <property type="match status" value="1"/>
</dbReference>
<comment type="cofactor">
    <cofactor evidence="1">
        <name>pyridoxal 5'-phosphate</name>
        <dbReference type="ChEBI" id="CHEBI:597326"/>
    </cofactor>
</comment>
<keyword evidence="4 7" id="KW-0808">Transferase</keyword>
<dbReference type="InterPro" id="IPR015424">
    <property type="entry name" value="PyrdxlP-dep_Trfase"/>
</dbReference>
<evidence type="ECO:0000313" key="7">
    <source>
        <dbReference type="EMBL" id="VAW22309.1"/>
    </source>
</evidence>
<accession>A0A3B0UCK8</accession>
<dbReference type="GO" id="GO:0006564">
    <property type="term" value="P:L-serine biosynthetic process"/>
    <property type="evidence" value="ECO:0007669"/>
    <property type="project" value="InterPro"/>
</dbReference>
<dbReference type="GO" id="GO:0004648">
    <property type="term" value="F:O-phospho-L-serine:2-oxoglutarate aminotransferase activity"/>
    <property type="evidence" value="ECO:0007669"/>
    <property type="project" value="UniProtKB-EC"/>
</dbReference>
<organism evidence="7">
    <name type="scientific">hydrothermal vent metagenome</name>
    <dbReference type="NCBI Taxonomy" id="652676"/>
    <lineage>
        <taxon>unclassified sequences</taxon>
        <taxon>metagenomes</taxon>
        <taxon>ecological metagenomes</taxon>
    </lineage>
</organism>
<evidence type="ECO:0000256" key="2">
    <source>
        <dbReference type="ARBA" id="ARBA00022576"/>
    </source>
</evidence>
<comment type="pathway">
    <text evidence="6">Amino-acid biosynthesis.</text>
</comment>
<keyword evidence="2 7" id="KW-0032">Aminotransferase</keyword>
<dbReference type="InterPro" id="IPR022278">
    <property type="entry name" value="Pser_aminoTfrase"/>
</dbReference>
<proteinExistence type="predicted"/>
<dbReference type="GO" id="GO:0030170">
    <property type="term" value="F:pyridoxal phosphate binding"/>
    <property type="evidence" value="ECO:0007669"/>
    <property type="project" value="TreeGrafter"/>
</dbReference>
<keyword evidence="3" id="KW-0028">Amino-acid biosynthesis</keyword>
<evidence type="ECO:0000256" key="5">
    <source>
        <dbReference type="ARBA" id="ARBA00022898"/>
    </source>
</evidence>
<sequence>TFNLTNEDEKETFDKLWNEADISGLKGHRSVGGYRASIYNAMPIESVQVLVNTMQQLEKQLG</sequence>
<dbReference type="PANTHER" id="PTHR43247:SF1">
    <property type="entry name" value="PHOSPHOSERINE AMINOTRANSFERASE"/>
    <property type="match status" value="1"/>
</dbReference>
<evidence type="ECO:0000256" key="3">
    <source>
        <dbReference type="ARBA" id="ARBA00022605"/>
    </source>
</evidence>
<dbReference type="PANTHER" id="PTHR43247">
    <property type="entry name" value="PHOSPHOSERINE AMINOTRANSFERASE"/>
    <property type="match status" value="1"/>
</dbReference>
<gene>
    <name evidence="7" type="ORF">MNBD_BACTEROID04-862</name>
</gene>
<dbReference type="GO" id="GO:0005737">
    <property type="term" value="C:cytoplasm"/>
    <property type="evidence" value="ECO:0007669"/>
    <property type="project" value="TreeGrafter"/>
</dbReference>
<name>A0A3B0UCK8_9ZZZZ</name>
<dbReference type="EMBL" id="UOER01000130">
    <property type="protein sequence ID" value="VAW22309.1"/>
    <property type="molecule type" value="Genomic_DNA"/>
</dbReference>
<dbReference type="AlphaFoldDB" id="A0A3B0UCK8"/>
<evidence type="ECO:0000256" key="6">
    <source>
        <dbReference type="ARBA" id="ARBA00029440"/>
    </source>
</evidence>
<dbReference type="InterPro" id="IPR015422">
    <property type="entry name" value="PyrdxlP-dep_Trfase_small"/>
</dbReference>
<dbReference type="SUPFAM" id="SSF53383">
    <property type="entry name" value="PLP-dependent transferases"/>
    <property type="match status" value="1"/>
</dbReference>
<dbReference type="EC" id="2.6.1.52" evidence="7"/>
<evidence type="ECO:0000256" key="1">
    <source>
        <dbReference type="ARBA" id="ARBA00001933"/>
    </source>
</evidence>